<evidence type="ECO:0000313" key="2">
    <source>
        <dbReference type="Proteomes" id="UP001138997"/>
    </source>
</evidence>
<reference evidence="1" key="1">
    <citation type="submission" date="2021-11" db="EMBL/GenBank/DDBJ databases">
        <title>Streptomyces corallinus and Kineosporia corallina sp. nov., two new coral-derived marine actinobacteria.</title>
        <authorList>
            <person name="Buangrab K."/>
            <person name="Sutthacheep M."/>
            <person name="Yeemin T."/>
            <person name="Harunari E."/>
            <person name="Igarashi Y."/>
            <person name="Sripreechasak P."/>
            <person name="Kanchanasin P."/>
            <person name="Tanasupawat S."/>
            <person name="Phongsopitanun W."/>
        </authorList>
    </citation>
    <scope>NUCLEOTIDE SEQUENCE</scope>
    <source>
        <strain evidence="1">JCM 31032</strain>
    </source>
</reference>
<dbReference type="Proteomes" id="UP001138997">
    <property type="component" value="Unassembled WGS sequence"/>
</dbReference>
<evidence type="ECO:0000313" key="1">
    <source>
        <dbReference type="EMBL" id="MCD5317267.1"/>
    </source>
</evidence>
<keyword evidence="2" id="KW-1185">Reference proteome</keyword>
<dbReference type="EMBL" id="JAJOMB010000059">
    <property type="protein sequence ID" value="MCD5317267.1"/>
    <property type="molecule type" value="Genomic_DNA"/>
</dbReference>
<comment type="caution">
    <text evidence="1">The sequence shown here is derived from an EMBL/GenBank/DDBJ whole genome shotgun (WGS) entry which is preliminary data.</text>
</comment>
<proteinExistence type="predicted"/>
<name>A0A9X1NLP4_9ACTN</name>
<organism evidence="1 2">
    <name type="scientific">Kineosporia babensis</name>
    <dbReference type="NCBI Taxonomy" id="499548"/>
    <lineage>
        <taxon>Bacteria</taxon>
        <taxon>Bacillati</taxon>
        <taxon>Actinomycetota</taxon>
        <taxon>Actinomycetes</taxon>
        <taxon>Kineosporiales</taxon>
        <taxon>Kineosporiaceae</taxon>
        <taxon>Kineosporia</taxon>
    </lineage>
</organism>
<protein>
    <submittedName>
        <fullName evidence="1">Uncharacterized protein</fullName>
    </submittedName>
</protein>
<gene>
    <name evidence="1" type="ORF">LR394_40890</name>
</gene>
<sequence length="64" mass="7037">MSASAEQYPVPAPRPRRTIDELLAAKGTLPFASVEELSANAGIPDPELDEFLVTYRAERHQNQA</sequence>
<dbReference type="RefSeq" id="WP_231450116.1">
    <property type="nucleotide sequence ID" value="NZ_JAJOMB010000059.1"/>
</dbReference>
<accession>A0A9X1NLP4</accession>
<dbReference type="AlphaFoldDB" id="A0A9X1NLP4"/>